<dbReference type="Gene3D" id="3.20.20.370">
    <property type="entry name" value="Glycoside hydrolase/deacetylase"/>
    <property type="match status" value="1"/>
</dbReference>
<proteinExistence type="predicted"/>
<dbReference type="RefSeq" id="WP_394510267.1">
    <property type="nucleotide sequence ID" value="NZ_JBIGHX010000002.1"/>
</dbReference>
<keyword evidence="4" id="KW-1185">Reference proteome</keyword>
<reference evidence="3 4" key="1">
    <citation type="submission" date="2024-08" db="EMBL/GenBank/DDBJ databases">
        <authorList>
            <person name="Lu H."/>
        </authorList>
    </citation>
    <scope>NUCLEOTIDE SEQUENCE [LARGE SCALE GENOMIC DNA]</scope>
    <source>
        <strain evidence="3 4">DXS20W</strain>
    </source>
</reference>
<dbReference type="SUPFAM" id="SSF88713">
    <property type="entry name" value="Glycoside hydrolase/deacetylase"/>
    <property type="match status" value="1"/>
</dbReference>
<dbReference type="Pfam" id="PF01522">
    <property type="entry name" value="Polysacc_deac_1"/>
    <property type="match status" value="1"/>
</dbReference>
<keyword evidence="1" id="KW-0732">Signal</keyword>
<protein>
    <submittedName>
        <fullName evidence="3">Polysaccharide deacetylase family protein</fullName>
    </submittedName>
</protein>
<feature type="signal peptide" evidence="1">
    <location>
        <begin position="1"/>
        <end position="20"/>
    </location>
</feature>
<organism evidence="3 4">
    <name type="scientific">Pelomonas lactea</name>
    <dbReference type="NCBI Taxonomy" id="3299030"/>
    <lineage>
        <taxon>Bacteria</taxon>
        <taxon>Pseudomonadati</taxon>
        <taxon>Pseudomonadota</taxon>
        <taxon>Betaproteobacteria</taxon>
        <taxon>Burkholderiales</taxon>
        <taxon>Sphaerotilaceae</taxon>
        <taxon>Roseateles</taxon>
    </lineage>
</organism>
<evidence type="ECO:0000313" key="4">
    <source>
        <dbReference type="Proteomes" id="UP001606302"/>
    </source>
</evidence>
<dbReference type="InterPro" id="IPR011330">
    <property type="entry name" value="Glyco_hydro/deAcase_b/a-brl"/>
</dbReference>
<feature type="domain" description="NodB homology" evidence="2">
    <location>
        <begin position="30"/>
        <end position="146"/>
    </location>
</feature>
<dbReference type="EMBL" id="JBIGHX010000002">
    <property type="protein sequence ID" value="MFG6461410.1"/>
    <property type="molecule type" value="Genomic_DNA"/>
</dbReference>
<evidence type="ECO:0000256" key="1">
    <source>
        <dbReference type="SAM" id="SignalP"/>
    </source>
</evidence>
<sequence length="269" mass="28981">MKNTMLAAALGLLLSAAAGAAPFAWPGGAKAAVSLGYDDALDSQLDHVIPQLNKRGLRASFYIPINGPTLPARQNEWKAAAAAGHELGNHSLFHGCSAKGPGREWVQPQRDLDRQMAAQVQEQVIAANTWLQSLDGKTRRTFTPPCFDLTAGGQDFVKALQPHFVAFRAAPPALTTDTAQLDPYAMPAYFVEGWTGEQLIALVEKAATQGAMVSLLFHGVGAEHLSVTREAHDALLDHLAKNKARFWTDSMVNIMENARSQAPRPVAPR</sequence>
<feature type="chain" id="PRO_5046992223" evidence="1">
    <location>
        <begin position="21"/>
        <end position="269"/>
    </location>
</feature>
<name>A0ABW7GHI7_9BURK</name>
<evidence type="ECO:0000259" key="2">
    <source>
        <dbReference type="Pfam" id="PF01522"/>
    </source>
</evidence>
<dbReference type="Proteomes" id="UP001606302">
    <property type="component" value="Unassembled WGS sequence"/>
</dbReference>
<dbReference type="InterPro" id="IPR002509">
    <property type="entry name" value="NODB_dom"/>
</dbReference>
<evidence type="ECO:0000313" key="3">
    <source>
        <dbReference type="EMBL" id="MFG6461410.1"/>
    </source>
</evidence>
<gene>
    <name evidence="3" type="ORF">ACG04Q_07495</name>
</gene>
<accession>A0ABW7GHI7</accession>
<comment type="caution">
    <text evidence="3">The sequence shown here is derived from an EMBL/GenBank/DDBJ whole genome shotgun (WGS) entry which is preliminary data.</text>
</comment>